<evidence type="ECO:0000256" key="3">
    <source>
        <dbReference type="ARBA" id="ARBA00022842"/>
    </source>
</evidence>
<dbReference type="InterPro" id="IPR013342">
    <property type="entry name" value="Mandelate_racemase_C"/>
</dbReference>
<dbReference type="InterPro" id="IPR010197">
    <property type="entry name" value="OSBS/NAAAR"/>
</dbReference>
<dbReference type="GO" id="GO:0043748">
    <property type="term" value="F:O-succinylbenzoate synthase activity"/>
    <property type="evidence" value="ECO:0007669"/>
    <property type="project" value="UniProtKB-EC"/>
</dbReference>
<dbReference type="SUPFAM" id="SSF54826">
    <property type="entry name" value="Enolase N-terminal domain-like"/>
    <property type="match status" value="1"/>
</dbReference>
<dbReference type="PANTHER" id="PTHR48073:SF5">
    <property type="entry name" value="O-SUCCINYLBENZOATE SYNTHASE"/>
    <property type="match status" value="1"/>
</dbReference>
<proteinExistence type="predicted"/>
<dbReference type="GO" id="GO:0046872">
    <property type="term" value="F:metal ion binding"/>
    <property type="evidence" value="ECO:0007669"/>
    <property type="project" value="UniProtKB-KW"/>
</dbReference>
<evidence type="ECO:0000256" key="1">
    <source>
        <dbReference type="ARBA" id="ARBA00001968"/>
    </source>
</evidence>
<feature type="domain" description="Mandelate racemase/muconate lactonizing enzyme C-terminal" evidence="7">
    <location>
        <begin position="142"/>
        <end position="235"/>
    </location>
</feature>
<dbReference type="Gene3D" id="3.20.20.120">
    <property type="entry name" value="Enolase-like C-terminal domain"/>
    <property type="match status" value="1"/>
</dbReference>
<dbReference type="Gene3D" id="3.30.390.10">
    <property type="entry name" value="Enolase-like, N-terminal domain"/>
    <property type="match status" value="1"/>
</dbReference>
<name>A0A917DD75_9MICO</name>
<dbReference type="SUPFAM" id="SSF51604">
    <property type="entry name" value="Enolase C-terminal domain-like"/>
    <property type="match status" value="1"/>
</dbReference>
<evidence type="ECO:0000313" key="8">
    <source>
        <dbReference type="EMBL" id="GGD30481.1"/>
    </source>
</evidence>
<evidence type="ECO:0000256" key="6">
    <source>
        <dbReference type="NCBIfam" id="TIGR01928"/>
    </source>
</evidence>
<keyword evidence="3" id="KW-0460">Magnesium</keyword>
<sequence>MKIRAVELRTIEIPRVSAFRTSLGTQSLHAGLLVRVEGQDSEGWGECVAEGDPSYSPEYVRGAVGVMRDFLVPRLLAEGEVLPQEVSSLLAEFRGHPMAKSALEAAVLDGQLREWNLSMSNYLGGTRTEVPAGVSVSIADDIDALVGEVADHLDAGYRRIKLKIQPGWDIEPVRAVREAFGSDVLLQVDANTAYGRGDERLLSRLDDYDLLMIEQPLDPDDLIGHADLARHVRTPICLDESVTSARIAATAIRLAACSIINIKPGRVGGYLEARRIHDLATANGVRVWCGGMAETGVGRAGNAALASLPGFDLPNDISASSRYYAKDITEPFTVSDGCVSVPTRPGIGVDVRADVLDEYTVARDVLTP</sequence>
<dbReference type="InterPro" id="IPR029017">
    <property type="entry name" value="Enolase-like_N"/>
</dbReference>
<protein>
    <recommendedName>
        <fullName evidence="5 6">o-succinylbenzoate synthase</fullName>
        <ecNumber evidence="5 6">4.2.1.113</ecNumber>
    </recommendedName>
</protein>
<evidence type="ECO:0000259" key="7">
    <source>
        <dbReference type="SMART" id="SM00922"/>
    </source>
</evidence>
<comment type="caution">
    <text evidence="8">The sequence shown here is derived from an EMBL/GenBank/DDBJ whole genome shotgun (WGS) entry which is preliminary data.</text>
</comment>
<dbReference type="NCBIfam" id="TIGR01928">
    <property type="entry name" value="menC_lowGC_arch"/>
    <property type="match status" value="1"/>
</dbReference>
<evidence type="ECO:0000256" key="4">
    <source>
        <dbReference type="ARBA" id="ARBA00023239"/>
    </source>
</evidence>
<dbReference type="InterPro" id="IPR029065">
    <property type="entry name" value="Enolase_C-like"/>
</dbReference>
<dbReference type="Proteomes" id="UP000633205">
    <property type="component" value="Unassembled WGS sequence"/>
</dbReference>
<keyword evidence="4" id="KW-0456">Lyase</keyword>
<reference evidence="8" key="2">
    <citation type="submission" date="2020-09" db="EMBL/GenBank/DDBJ databases">
        <authorList>
            <person name="Sun Q."/>
            <person name="Zhou Y."/>
        </authorList>
    </citation>
    <scope>NUCLEOTIDE SEQUENCE</scope>
    <source>
        <strain evidence="8">CGMCC 1.15152</strain>
    </source>
</reference>
<evidence type="ECO:0000313" key="9">
    <source>
        <dbReference type="Proteomes" id="UP000633205"/>
    </source>
</evidence>
<dbReference type="EMBL" id="BMHO01000001">
    <property type="protein sequence ID" value="GGD30481.1"/>
    <property type="molecule type" value="Genomic_DNA"/>
</dbReference>
<dbReference type="InterPro" id="IPR036849">
    <property type="entry name" value="Enolase-like_C_sf"/>
</dbReference>
<dbReference type="AlphaFoldDB" id="A0A917DD75"/>
<gene>
    <name evidence="8" type="primary">menC</name>
    <name evidence="8" type="ORF">GCM10010915_08460</name>
</gene>
<dbReference type="EC" id="4.2.1.113" evidence="5 6"/>
<accession>A0A917DD75</accession>
<evidence type="ECO:0000256" key="2">
    <source>
        <dbReference type="ARBA" id="ARBA00022723"/>
    </source>
</evidence>
<dbReference type="PANTHER" id="PTHR48073">
    <property type="entry name" value="O-SUCCINYLBENZOATE SYNTHASE-RELATED"/>
    <property type="match status" value="1"/>
</dbReference>
<dbReference type="CDD" id="cd03317">
    <property type="entry name" value="NAAAR"/>
    <property type="match status" value="1"/>
</dbReference>
<dbReference type="RefSeq" id="WP_188711043.1">
    <property type="nucleotide sequence ID" value="NZ_BMHO01000001.1"/>
</dbReference>
<evidence type="ECO:0000256" key="5">
    <source>
        <dbReference type="ARBA" id="ARBA00029491"/>
    </source>
</evidence>
<organism evidence="8 9">
    <name type="scientific">Microbacterium faecale</name>
    <dbReference type="NCBI Taxonomy" id="1804630"/>
    <lineage>
        <taxon>Bacteria</taxon>
        <taxon>Bacillati</taxon>
        <taxon>Actinomycetota</taxon>
        <taxon>Actinomycetes</taxon>
        <taxon>Micrococcales</taxon>
        <taxon>Microbacteriaceae</taxon>
        <taxon>Microbacterium</taxon>
    </lineage>
</organism>
<dbReference type="SFLD" id="SFLDS00001">
    <property type="entry name" value="Enolase"/>
    <property type="match status" value="1"/>
</dbReference>
<dbReference type="SMART" id="SM00922">
    <property type="entry name" value="MR_MLE"/>
    <property type="match status" value="1"/>
</dbReference>
<dbReference type="Pfam" id="PF13378">
    <property type="entry name" value="MR_MLE_C"/>
    <property type="match status" value="1"/>
</dbReference>
<dbReference type="GO" id="GO:0009234">
    <property type="term" value="P:menaquinone biosynthetic process"/>
    <property type="evidence" value="ECO:0007669"/>
    <property type="project" value="UniProtKB-UniRule"/>
</dbReference>
<keyword evidence="2" id="KW-0479">Metal-binding</keyword>
<dbReference type="SFLD" id="SFLDF00009">
    <property type="entry name" value="o-succinylbenzoate_synthase"/>
    <property type="match status" value="1"/>
</dbReference>
<dbReference type="SFLD" id="SFLDG00180">
    <property type="entry name" value="muconate_cycloisomerase"/>
    <property type="match status" value="1"/>
</dbReference>
<keyword evidence="9" id="KW-1185">Reference proteome</keyword>
<reference evidence="8" key="1">
    <citation type="journal article" date="2014" name="Int. J. Syst. Evol. Microbiol.">
        <title>Complete genome sequence of Corynebacterium casei LMG S-19264T (=DSM 44701T), isolated from a smear-ripened cheese.</title>
        <authorList>
            <consortium name="US DOE Joint Genome Institute (JGI-PGF)"/>
            <person name="Walter F."/>
            <person name="Albersmeier A."/>
            <person name="Kalinowski J."/>
            <person name="Ruckert C."/>
        </authorList>
    </citation>
    <scope>NUCLEOTIDE SEQUENCE</scope>
    <source>
        <strain evidence="8">CGMCC 1.15152</strain>
    </source>
</reference>
<comment type="cofactor">
    <cofactor evidence="1">
        <name>a divalent metal cation</name>
        <dbReference type="ChEBI" id="CHEBI:60240"/>
    </cofactor>
</comment>